<accession>A0ABS7CGH0</accession>
<dbReference type="Proteomes" id="UP001519887">
    <property type="component" value="Unassembled WGS sequence"/>
</dbReference>
<comment type="caution">
    <text evidence="2">The sequence shown here is derived from an EMBL/GenBank/DDBJ whole genome shotgun (WGS) entry which is preliminary data.</text>
</comment>
<protein>
    <submittedName>
        <fullName evidence="2">Uncharacterized protein</fullName>
    </submittedName>
</protein>
<evidence type="ECO:0000256" key="1">
    <source>
        <dbReference type="SAM" id="Phobius"/>
    </source>
</evidence>
<gene>
    <name evidence="2" type="ORF">K0U00_38810</name>
</gene>
<dbReference type="EMBL" id="JAHZIK010001974">
    <property type="protein sequence ID" value="MBW7460030.1"/>
    <property type="molecule type" value="Genomic_DNA"/>
</dbReference>
<reference evidence="2 3" key="1">
    <citation type="submission" date="2021-07" db="EMBL/GenBank/DDBJ databases">
        <title>Paenibacillus radiodurans sp. nov., isolated from the southeastern edge of Tengger Desert.</title>
        <authorList>
            <person name="Zhang G."/>
        </authorList>
    </citation>
    <scope>NUCLEOTIDE SEQUENCE [LARGE SCALE GENOMIC DNA]</scope>
    <source>
        <strain evidence="2 3">CCM 7311</strain>
    </source>
</reference>
<organism evidence="2 3">
    <name type="scientific">Paenibacillus sepulcri</name>
    <dbReference type="NCBI Taxonomy" id="359917"/>
    <lineage>
        <taxon>Bacteria</taxon>
        <taxon>Bacillati</taxon>
        <taxon>Bacillota</taxon>
        <taxon>Bacilli</taxon>
        <taxon>Bacillales</taxon>
        <taxon>Paenibacillaceae</taxon>
        <taxon>Paenibacillus</taxon>
    </lineage>
</organism>
<keyword evidence="3" id="KW-1185">Reference proteome</keyword>
<feature type="non-terminal residue" evidence="2">
    <location>
        <position position="102"/>
    </location>
</feature>
<proteinExistence type="predicted"/>
<evidence type="ECO:0000313" key="2">
    <source>
        <dbReference type="EMBL" id="MBW7460030.1"/>
    </source>
</evidence>
<keyword evidence="1" id="KW-0472">Membrane</keyword>
<feature type="transmembrane region" description="Helical" evidence="1">
    <location>
        <begin position="12"/>
        <end position="30"/>
    </location>
</feature>
<feature type="transmembrane region" description="Helical" evidence="1">
    <location>
        <begin position="42"/>
        <end position="65"/>
    </location>
</feature>
<keyword evidence="1" id="KW-0812">Transmembrane</keyword>
<name>A0ABS7CGH0_9BACL</name>
<evidence type="ECO:0000313" key="3">
    <source>
        <dbReference type="Proteomes" id="UP001519887"/>
    </source>
</evidence>
<feature type="transmembrane region" description="Helical" evidence="1">
    <location>
        <begin position="71"/>
        <end position="87"/>
    </location>
</feature>
<sequence length="102" mass="11859">MMNFILDNKWFILLMLEVLAWASTFFMVFARYRLGSKPLFRIGAILTVLTGVLPQVTLGIVNFIVEKKLDLFTFVIVLLILYGSTLGRKKIKQLDDWAKRKF</sequence>
<keyword evidence="1" id="KW-1133">Transmembrane helix</keyword>